<organism evidence="1 2">
    <name type="scientific">Pseudothermotoga lettingae (strain ATCC BAA-301 / DSM 14385 / NBRC 107922 / TMO)</name>
    <name type="common">Thermotoga lettingae</name>
    <dbReference type="NCBI Taxonomy" id="416591"/>
    <lineage>
        <taxon>Bacteria</taxon>
        <taxon>Thermotogati</taxon>
        <taxon>Thermotogota</taxon>
        <taxon>Thermotogae</taxon>
        <taxon>Thermotogales</taxon>
        <taxon>Thermotogaceae</taxon>
        <taxon>Pseudothermotoga</taxon>
    </lineage>
</organism>
<proteinExistence type="predicted"/>
<keyword evidence="2" id="KW-1185">Reference proteome</keyword>
<dbReference type="KEGG" id="tle:Tlet_1091"/>
<name>A8F672_PSELT</name>
<dbReference type="AlphaFoldDB" id="A8F672"/>
<evidence type="ECO:0000313" key="2">
    <source>
        <dbReference type="Proteomes" id="UP000002016"/>
    </source>
</evidence>
<protein>
    <submittedName>
        <fullName evidence="1">Uncharacterized protein</fullName>
    </submittedName>
</protein>
<evidence type="ECO:0000313" key="1">
    <source>
        <dbReference type="EMBL" id="ABV33656.1"/>
    </source>
</evidence>
<accession>A8F672</accession>
<reference evidence="1 2" key="2">
    <citation type="journal article" date="2009" name="Proc. Natl. Acad. Sci. U.S.A.">
        <title>On the chimeric nature, thermophilic origin, and phylogenetic placement of the Thermotogales.</title>
        <authorList>
            <person name="Zhaxybayeva O."/>
            <person name="Swithers K.S."/>
            <person name="Lapierre P."/>
            <person name="Fournier G.P."/>
            <person name="Bickhart D.M."/>
            <person name="DeBoy R.T."/>
            <person name="Nelson K.E."/>
            <person name="Nesbo C.L."/>
            <person name="Doolittle W.F."/>
            <person name="Gogarten J.P."/>
            <person name="Noll K.M."/>
        </authorList>
    </citation>
    <scope>NUCLEOTIDE SEQUENCE [LARGE SCALE GENOMIC DNA]</scope>
    <source>
        <strain evidence="2">ATCC BAA-301 / DSM 14385 / NBRC 107922 / TMO</strain>
    </source>
</reference>
<reference evidence="1 2" key="1">
    <citation type="submission" date="2007-08" db="EMBL/GenBank/DDBJ databases">
        <title>Complete sequence of Thermotoga lettingae TMO.</title>
        <authorList>
            <consortium name="US DOE Joint Genome Institute"/>
            <person name="Copeland A."/>
            <person name="Lucas S."/>
            <person name="Lapidus A."/>
            <person name="Barry K."/>
            <person name="Glavina del Rio T."/>
            <person name="Dalin E."/>
            <person name="Tice H."/>
            <person name="Pitluck S."/>
            <person name="Foster B."/>
            <person name="Bruce D."/>
            <person name="Schmutz J."/>
            <person name="Larimer F."/>
            <person name="Land M."/>
            <person name="Hauser L."/>
            <person name="Kyrpides N."/>
            <person name="Mikhailova N."/>
            <person name="Nelson K."/>
            <person name="Gogarten J.P."/>
            <person name="Noll K."/>
            <person name="Richardson P."/>
        </authorList>
    </citation>
    <scope>NUCLEOTIDE SEQUENCE [LARGE SCALE GENOMIC DNA]</scope>
    <source>
        <strain evidence="2">ATCC BAA-301 / DSM 14385 / NBRC 107922 / TMO</strain>
    </source>
</reference>
<dbReference type="HOGENOM" id="CLU_018002_0_0_0"/>
<sequence>MYAVDFALRETGIQLYYCQPEQNKMAQVELEESYSQLVNDRVRLSNFDALEKINNQVRRLSWPFDQREIELKNLPLVDSKYYFAWLSDWSEYDFVSKVEVKITLSGAGNIANFVYYPLYNPDATIAERVSEKDIALVLKDESGLSMLGKNNVSVSLYKVMGELDRMEAVTGESDENGVVNFGKRQVGRYYYMLYADGRPADRYDQLCYTARGWIEVGLDSATPTEMIAFTKSKSAELFRAFGLLRELRELEIYNDRIGTFVENAGEWLENLRKNGLIPVELEAVKRFNTALAAIVNCSGYACTVQTRASDDALKVVEKINGMIRKAEEIVEKLESAKQIIMTIVNTFIDIITGNWSGAASNLTIQELVDRLVNYVKNDLLDDIMETVEQKLAEVIRDPEKIIDYFQSYVKDWVKQKLSPDQIRDNVYNFVEEELVYEKFTSHMEQQIEKVLFETQKLVEENIGKHWDIDERSSLIRESFYQMRNDLMSDLFDVSYKALSEKDSIDDWESCLSTLRELIPLIVEFIELFEIRYPELSSIKAGLETLYEALDTIGTLTKTYELALKVDYLNPLSERIQQISEMVFQFK</sequence>
<gene>
    <name evidence="1" type="ordered locus">Tlet_1091</name>
</gene>
<dbReference type="EMBL" id="CP000812">
    <property type="protein sequence ID" value="ABV33656.1"/>
    <property type="molecule type" value="Genomic_DNA"/>
</dbReference>
<dbReference type="eggNOG" id="COG2304">
    <property type="taxonomic scope" value="Bacteria"/>
</dbReference>
<dbReference type="Proteomes" id="UP000002016">
    <property type="component" value="Chromosome"/>
</dbReference>